<dbReference type="GO" id="GO:0016757">
    <property type="term" value="F:glycosyltransferase activity"/>
    <property type="evidence" value="ECO:0007669"/>
    <property type="project" value="UniProtKB-KW"/>
</dbReference>
<accession>A0A928TSF8</accession>
<dbReference type="SUPFAM" id="SSF53756">
    <property type="entry name" value="UDP-Glycosyltransferase/glycogen phosphorylase"/>
    <property type="match status" value="1"/>
</dbReference>
<dbReference type="PANTHER" id="PTHR47779">
    <property type="entry name" value="SYNTHASE (CCG-9), PUTATIVE (AFU_ORTHOLOGUE AFUA_3G12100)-RELATED"/>
    <property type="match status" value="1"/>
</dbReference>
<feature type="domain" description="Trehalose synthase N-terminal" evidence="8">
    <location>
        <begin position="43"/>
        <end position="182"/>
    </location>
</feature>
<proteinExistence type="inferred from homology"/>
<dbReference type="Pfam" id="PF00534">
    <property type="entry name" value="Glycos_transf_1"/>
    <property type="match status" value="1"/>
</dbReference>
<dbReference type="InterPro" id="IPR052078">
    <property type="entry name" value="Trehalose_Metab_GTase"/>
</dbReference>
<comment type="similarity">
    <text evidence="1">Belongs to the glycosyltransferase group 1 family. Glycosyltransferase 4 subfamily.</text>
</comment>
<evidence type="ECO:0000313" key="9">
    <source>
        <dbReference type="EMBL" id="MBE7525284.1"/>
    </source>
</evidence>
<dbReference type="InterPro" id="IPR001296">
    <property type="entry name" value="Glyco_trans_1"/>
</dbReference>
<dbReference type="EMBL" id="JABTTY010000001">
    <property type="protein sequence ID" value="MBE7525284.1"/>
    <property type="molecule type" value="Genomic_DNA"/>
</dbReference>
<dbReference type="Pfam" id="PF21269">
    <property type="entry name" value="TreT_GT1"/>
    <property type="match status" value="1"/>
</dbReference>
<comment type="caution">
    <text evidence="9">The sequence shown here is derived from an EMBL/GenBank/DDBJ whole genome shotgun (WGS) entry which is preliminary data.</text>
</comment>
<sequence length="417" mass="46701">MTHLLRVRTRHASPRAYDPYITAAERRDLQGAAAVLKGIRILHVNATPKGGGVAEMLSSLVPLECGMGLCSSWHAMEAPARFFRITKEIHNAVQGKQFRLPSADIEYYRSVNVKLASRLARLPFDIAVIHDPQPMAVIASVHDRPMISRLHIDCSHMDARVRRLLYPYARAYDRVVVSRPECRLGLPRSIVSVIQPAIDPLSPKHRDMTRAYARRLLARLGIHPKRPLLAQVSRFDPWKNPLGVLEAYRLAKRRMPDIQLVLAGIMAASDDPEASSVFREVKKASKGDPDIHLFSDIKQLRGITNDRFVNAIQCGADIVLQLSTREGFGLTVTEAMWKGAAVIGGSGAGIRLQIQHGENGYIEHTSRAVARRIEMLLGRPRLRAAIGRRAKASVREQYLVPRLLRDHLRLYTSFIST</sequence>
<keyword evidence="3" id="KW-0313">Glucose metabolism</keyword>
<gene>
    <name evidence="9" type="ORF">HS096_02765</name>
</gene>
<evidence type="ECO:0000313" key="10">
    <source>
        <dbReference type="Proteomes" id="UP000710385"/>
    </source>
</evidence>
<dbReference type="Gene3D" id="3.40.50.2000">
    <property type="entry name" value="Glycogen Phosphorylase B"/>
    <property type="match status" value="2"/>
</dbReference>
<evidence type="ECO:0000259" key="7">
    <source>
        <dbReference type="Pfam" id="PF00534"/>
    </source>
</evidence>
<evidence type="ECO:0000256" key="5">
    <source>
        <dbReference type="ARBA" id="ARBA00022679"/>
    </source>
</evidence>
<evidence type="ECO:0000259" key="8">
    <source>
        <dbReference type="Pfam" id="PF21269"/>
    </source>
</evidence>
<organism evidence="9 10">
    <name type="scientific">candidate division WWE3 bacterium</name>
    <dbReference type="NCBI Taxonomy" id="2053526"/>
    <lineage>
        <taxon>Bacteria</taxon>
        <taxon>Katanobacteria</taxon>
    </lineage>
</organism>
<protein>
    <submittedName>
        <fullName evidence="9">Glycosyltransferase</fullName>
    </submittedName>
</protein>
<evidence type="ECO:0000256" key="4">
    <source>
        <dbReference type="ARBA" id="ARBA00022676"/>
    </source>
</evidence>
<reference evidence="9" key="1">
    <citation type="submission" date="2020-05" db="EMBL/GenBank/DDBJ databases">
        <title>High-Quality Genomes of Partial-Nitritation/Anammox System by Hierarchical Clustering Based Hybrid Assembly.</title>
        <authorList>
            <person name="Liu L."/>
            <person name="Wang Y."/>
            <person name="Che Y."/>
            <person name="Chen Y."/>
            <person name="Xia Y."/>
            <person name="Luo R."/>
            <person name="Cheng S.H."/>
            <person name="Zheng C."/>
            <person name="Zhang T."/>
        </authorList>
    </citation>
    <scope>NUCLEOTIDE SEQUENCE</scope>
    <source>
        <strain evidence="9">H1_PAT1</strain>
    </source>
</reference>
<feature type="domain" description="Glycosyl transferase family 1" evidence="7">
    <location>
        <begin position="219"/>
        <end position="391"/>
    </location>
</feature>
<evidence type="ECO:0000256" key="2">
    <source>
        <dbReference type="ARBA" id="ARBA00011738"/>
    </source>
</evidence>
<keyword evidence="4" id="KW-0328">Glycosyltransferase</keyword>
<evidence type="ECO:0000256" key="6">
    <source>
        <dbReference type="ARBA" id="ARBA00023277"/>
    </source>
</evidence>
<dbReference type="PANTHER" id="PTHR47779:SF1">
    <property type="entry name" value="SYNTHASE (CCG-9), PUTATIVE (AFU_ORTHOLOGUE AFUA_3G12100)-RELATED"/>
    <property type="match status" value="1"/>
</dbReference>
<dbReference type="AlphaFoldDB" id="A0A928TSF8"/>
<keyword evidence="6" id="KW-0119">Carbohydrate metabolism</keyword>
<evidence type="ECO:0000256" key="1">
    <source>
        <dbReference type="ARBA" id="ARBA00009481"/>
    </source>
</evidence>
<comment type="subunit">
    <text evidence="2">Homodimer.</text>
</comment>
<dbReference type="Proteomes" id="UP000710385">
    <property type="component" value="Unassembled WGS sequence"/>
</dbReference>
<keyword evidence="5" id="KW-0808">Transferase</keyword>
<evidence type="ECO:0000256" key="3">
    <source>
        <dbReference type="ARBA" id="ARBA00022526"/>
    </source>
</evidence>
<dbReference type="InterPro" id="IPR049438">
    <property type="entry name" value="TreT_GT1"/>
</dbReference>
<dbReference type="GO" id="GO:0006006">
    <property type="term" value="P:glucose metabolic process"/>
    <property type="evidence" value="ECO:0007669"/>
    <property type="project" value="UniProtKB-KW"/>
</dbReference>
<name>A0A928TSF8_UNCKA</name>